<dbReference type="RefSeq" id="WP_146226119.1">
    <property type="nucleotide sequence ID" value="NZ_QJTF01000033.1"/>
</dbReference>
<reference evidence="1 2" key="1">
    <citation type="submission" date="2018-06" db="EMBL/GenBank/DDBJ databases">
        <title>Genomic Encyclopedia of Type Strains, Phase III (KMG-III): the genomes of soil and plant-associated and newly described type strains.</title>
        <authorList>
            <person name="Whitman W."/>
        </authorList>
    </citation>
    <scope>NUCLEOTIDE SEQUENCE [LARGE SCALE GENOMIC DNA]</scope>
    <source>
        <strain evidence="1 2">ORS 1419</strain>
    </source>
</reference>
<proteinExistence type="predicted"/>
<dbReference type="EMBL" id="QJTF01000033">
    <property type="protein sequence ID" value="PYE85269.1"/>
    <property type="molecule type" value="Genomic_DNA"/>
</dbReference>
<sequence length="89" mass="9909">MKTSFATLAVAMTLTACGVKEHLGPRRWAEVGMTHAEIREKDANQCEIKGVKRNSPDFDNCVKSEYQKRVDEVGKPPACMGPIGKQQCW</sequence>
<dbReference type="AlphaFoldDB" id="A0A318SXY7"/>
<dbReference type="Proteomes" id="UP000247454">
    <property type="component" value="Unassembled WGS sequence"/>
</dbReference>
<gene>
    <name evidence="1" type="ORF">C7477_13314</name>
</gene>
<comment type="caution">
    <text evidence="1">The sequence shown here is derived from an EMBL/GenBank/DDBJ whole genome shotgun (WGS) entry which is preliminary data.</text>
</comment>
<organism evidence="1 2">
    <name type="scientific">Phyllobacterium leguminum</name>
    <dbReference type="NCBI Taxonomy" id="314237"/>
    <lineage>
        <taxon>Bacteria</taxon>
        <taxon>Pseudomonadati</taxon>
        <taxon>Pseudomonadota</taxon>
        <taxon>Alphaproteobacteria</taxon>
        <taxon>Hyphomicrobiales</taxon>
        <taxon>Phyllobacteriaceae</taxon>
        <taxon>Phyllobacterium</taxon>
    </lineage>
</organism>
<accession>A0A318SXY7</accession>
<evidence type="ECO:0000313" key="1">
    <source>
        <dbReference type="EMBL" id="PYE85269.1"/>
    </source>
</evidence>
<evidence type="ECO:0000313" key="2">
    <source>
        <dbReference type="Proteomes" id="UP000247454"/>
    </source>
</evidence>
<dbReference type="PROSITE" id="PS51257">
    <property type="entry name" value="PROKAR_LIPOPROTEIN"/>
    <property type="match status" value="1"/>
</dbReference>
<keyword evidence="2" id="KW-1185">Reference proteome</keyword>
<name>A0A318SXY7_9HYPH</name>
<protein>
    <submittedName>
        <fullName evidence="1">Uncharacterized protein</fullName>
    </submittedName>
</protein>